<dbReference type="EMBL" id="BART01023645">
    <property type="protein sequence ID" value="GAG95024.1"/>
    <property type="molecule type" value="Genomic_DNA"/>
</dbReference>
<gene>
    <name evidence="1" type="ORF">S01H4_42953</name>
</gene>
<accession>X1BGI4</accession>
<sequence>MAESIFTQLLGRISGTGNLKNPFGMLTTNPENETHWIYKYFYIKNLKGFTHIDTTTYD</sequence>
<dbReference type="InterPro" id="IPR027417">
    <property type="entry name" value="P-loop_NTPase"/>
</dbReference>
<organism evidence="1">
    <name type="scientific">marine sediment metagenome</name>
    <dbReference type="NCBI Taxonomy" id="412755"/>
    <lineage>
        <taxon>unclassified sequences</taxon>
        <taxon>metagenomes</taxon>
        <taxon>ecological metagenomes</taxon>
    </lineage>
</organism>
<evidence type="ECO:0000313" key="1">
    <source>
        <dbReference type="EMBL" id="GAG95024.1"/>
    </source>
</evidence>
<feature type="non-terminal residue" evidence="1">
    <location>
        <position position="58"/>
    </location>
</feature>
<name>X1BGI4_9ZZZZ</name>
<comment type="caution">
    <text evidence="1">The sequence shown here is derived from an EMBL/GenBank/DDBJ whole genome shotgun (WGS) entry which is preliminary data.</text>
</comment>
<proteinExistence type="predicted"/>
<dbReference type="Gene3D" id="3.40.50.300">
    <property type="entry name" value="P-loop containing nucleotide triphosphate hydrolases"/>
    <property type="match status" value="1"/>
</dbReference>
<reference evidence="1" key="1">
    <citation type="journal article" date="2014" name="Front. Microbiol.">
        <title>High frequency of phylogenetically diverse reductive dehalogenase-homologous genes in deep subseafloor sedimentary metagenomes.</title>
        <authorList>
            <person name="Kawai M."/>
            <person name="Futagami T."/>
            <person name="Toyoda A."/>
            <person name="Takaki Y."/>
            <person name="Nishi S."/>
            <person name="Hori S."/>
            <person name="Arai W."/>
            <person name="Tsubouchi T."/>
            <person name="Morono Y."/>
            <person name="Uchiyama I."/>
            <person name="Ito T."/>
            <person name="Fujiyama A."/>
            <person name="Inagaki F."/>
            <person name="Takami H."/>
        </authorList>
    </citation>
    <scope>NUCLEOTIDE SEQUENCE</scope>
    <source>
        <strain evidence="1">Expedition CK06-06</strain>
    </source>
</reference>
<dbReference type="AlphaFoldDB" id="X1BGI4"/>
<protein>
    <submittedName>
        <fullName evidence="1">Uncharacterized protein</fullName>
    </submittedName>
</protein>